<dbReference type="STRING" id="1245910.OY14_02810"/>
<dbReference type="EMBL" id="CP009910">
    <property type="protein sequence ID" value="AJA90368.1"/>
    <property type="molecule type" value="Genomic_DNA"/>
</dbReference>
<feature type="domain" description="CheB-type methylesterase" evidence="6">
    <location>
        <begin position="196"/>
        <end position="385"/>
    </location>
</feature>
<feature type="active site" evidence="5">
    <location>
        <position position="234"/>
    </location>
</feature>
<dbReference type="GO" id="GO:0006935">
    <property type="term" value="P:chemotaxis"/>
    <property type="evidence" value="ECO:0007669"/>
    <property type="project" value="UniProtKB-UniRule"/>
</dbReference>
<gene>
    <name evidence="7" type="ORF">OY14_02810</name>
</gene>
<evidence type="ECO:0000256" key="5">
    <source>
        <dbReference type="PROSITE-ProRule" id="PRU00050"/>
    </source>
</evidence>
<comment type="catalytic activity">
    <reaction evidence="4">
        <text>[protein]-L-glutamate 5-O-methyl ester + H2O = L-glutamyl-[protein] + methanol + H(+)</text>
        <dbReference type="Rhea" id="RHEA:23236"/>
        <dbReference type="Rhea" id="RHEA-COMP:10208"/>
        <dbReference type="Rhea" id="RHEA-COMP:10311"/>
        <dbReference type="ChEBI" id="CHEBI:15377"/>
        <dbReference type="ChEBI" id="CHEBI:15378"/>
        <dbReference type="ChEBI" id="CHEBI:17790"/>
        <dbReference type="ChEBI" id="CHEBI:29973"/>
        <dbReference type="ChEBI" id="CHEBI:82795"/>
        <dbReference type="EC" id="3.1.1.61"/>
    </reaction>
</comment>
<organism evidence="7 8">
    <name type="scientific">Borreliella chilensis</name>
    <dbReference type="NCBI Taxonomy" id="1245910"/>
    <lineage>
        <taxon>Bacteria</taxon>
        <taxon>Pseudomonadati</taxon>
        <taxon>Spirochaetota</taxon>
        <taxon>Spirochaetia</taxon>
        <taxon>Spirochaetales</taxon>
        <taxon>Borreliaceae</taxon>
        <taxon>Borreliella</taxon>
    </lineage>
</organism>
<dbReference type="PANTHER" id="PTHR42872:SF6">
    <property type="entry name" value="PROTEIN-GLUTAMATE METHYLESTERASE_PROTEIN-GLUTAMINE GLUTAMINASE"/>
    <property type="match status" value="1"/>
</dbReference>
<keyword evidence="8" id="KW-1185">Reference proteome</keyword>
<evidence type="ECO:0000313" key="7">
    <source>
        <dbReference type="EMBL" id="AJA90368.1"/>
    </source>
</evidence>
<dbReference type="InterPro" id="IPR008248">
    <property type="entry name" value="CheB-like"/>
</dbReference>
<dbReference type="Pfam" id="PF01339">
    <property type="entry name" value="CheB_methylest"/>
    <property type="match status" value="1"/>
</dbReference>
<dbReference type="Proteomes" id="UP000030940">
    <property type="component" value="Chromosome"/>
</dbReference>
<dbReference type="AlphaFoldDB" id="A0A0A7UY58"/>
<dbReference type="InterPro" id="IPR035909">
    <property type="entry name" value="CheB_C"/>
</dbReference>
<protein>
    <recommendedName>
        <fullName evidence="3">protein-glutamate methylesterase</fullName>
        <ecNumber evidence="3">3.1.1.61</ecNumber>
    </recommendedName>
</protein>
<dbReference type="PIRSF" id="PIRSF000876">
    <property type="entry name" value="RR_chemtxs_CheB"/>
    <property type="match status" value="1"/>
</dbReference>
<feature type="active site" evidence="5">
    <location>
        <position position="330"/>
    </location>
</feature>
<dbReference type="CDD" id="cd16432">
    <property type="entry name" value="CheB_Rec"/>
    <property type="match status" value="1"/>
</dbReference>
<dbReference type="EC" id="3.1.1.61" evidence="3"/>
<evidence type="ECO:0000259" key="6">
    <source>
        <dbReference type="PROSITE" id="PS50122"/>
    </source>
</evidence>
<proteinExistence type="predicted"/>
<evidence type="ECO:0000256" key="2">
    <source>
        <dbReference type="ARBA" id="ARBA00022801"/>
    </source>
</evidence>
<dbReference type="SUPFAM" id="SSF52738">
    <property type="entry name" value="Methylesterase CheB, C-terminal domain"/>
    <property type="match status" value="1"/>
</dbReference>
<sequence length="385" mass="42718">MKILVIDIQGLIKQVFVRAFSKDNDVEILNAGFNSLNLINVFLQKFPDLVIIDENTARSNFGSSLNDVLNNISLPVVFIAQNEMSPNFGYLEQSKEKVKLIINKLNFKLTVDLFRSKYLDLIKLELKNLGKNKLISSFEAKRIHAPDFVSHSKVGFRENSLDDSSIRKSYRVSDVINFAPKNDPDVVIKYQGLLNKHKTGKIIVVGSSTGGTEALRIFLRSFRKDSPPIIIVQHMPGGFTRSFAKNLNNEFNIDIKEAENGDILRPGLVIIANGSYHLIVKYGSGNYFVNLLDGPLVSRHKPSVNVLFRSAAMYAGSNAIGVILTGMGDDGAICMLEMKKNGAYTIAQDQQTSVVFGMPMEAIKIGAVDKILPLSKIADHVLRRS</sequence>
<evidence type="ECO:0000256" key="4">
    <source>
        <dbReference type="ARBA" id="ARBA00048267"/>
    </source>
</evidence>
<accession>A0A0A7UY58</accession>
<keyword evidence="2 5" id="KW-0378">Hydrolase</keyword>
<evidence type="ECO:0000256" key="1">
    <source>
        <dbReference type="ARBA" id="ARBA00022500"/>
    </source>
</evidence>
<dbReference type="PANTHER" id="PTHR42872">
    <property type="entry name" value="PROTEIN-GLUTAMATE METHYLESTERASE/PROTEIN-GLUTAMINE GLUTAMINASE"/>
    <property type="match status" value="1"/>
</dbReference>
<dbReference type="Gene3D" id="3.40.50.180">
    <property type="entry name" value="Methylesterase CheB, C-terminal domain"/>
    <property type="match status" value="1"/>
</dbReference>
<dbReference type="GO" id="GO:0008984">
    <property type="term" value="F:protein-glutamate methylesterase activity"/>
    <property type="evidence" value="ECO:0007669"/>
    <property type="project" value="UniProtKB-EC"/>
</dbReference>
<feature type="active site" evidence="5">
    <location>
        <position position="208"/>
    </location>
</feature>
<name>A0A0A7UY58_9SPIR</name>
<dbReference type="GO" id="GO:0000156">
    <property type="term" value="F:phosphorelay response regulator activity"/>
    <property type="evidence" value="ECO:0007669"/>
    <property type="project" value="InterPro"/>
</dbReference>
<evidence type="ECO:0000313" key="8">
    <source>
        <dbReference type="Proteomes" id="UP000030940"/>
    </source>
</evidence>
<evidence type="ECO:0000256" key="3">
    <source>
        <dbReference type="ARBA" id="ARBA00039140"/>
    </source>
</evidence>
<keyword evidence="1 5" id="KW-0145">Chemotaxis</keyword>
<dbReference type="GO" id="GO:0005737">
    <property type="term" value="C:cytoplasm"/>
    <property type="evidence" value="ECO:0007669"/>
    <property type="project" value="InterPro"/>
</dbReference>
<reference evidence="7 8" key="1">
    <citation type="journal article" date="2015" name="Genome Announc.">
        <title>Genome Sequence of Borrelia chilensis VA1, a South American Member of the Lyme Borreliosis Group.</title>
        <authorList>
            <person name="Huang W."/>
            <person name="Ojaimi C."/>
            <person name="Fallon J.T."/>
            <person name="Travisany D."/>
            <person name="Maass A."/>
            <person name="Ivanova L."/>
            <person name="Tomova A."/>
            <person name="Gonzalez-Acuna D."/>
            <person name="Godfrey H.P."/>
            <person name="Cabello F.C."/>
        </authorList>
    </citation>
    <scope>NUCLEOTIDE SEQUENCE [LARGE SCALE GENOMIC DNA]</scope>
    <source>
        <strain evidence="7 8">VA1</strain>
    </source>
</reference>
<dbReference type="HOGENOM" id="CLU_000445_51_0_12"/>
<dbReference type="PROSITE" id="PS50122">
    <property type="entry name" value="CHEB"/>
    <property type="match status" value="1"/>
</dbReference>
<dbReference type="KEGG" id="bchi:OY14_02810"/>
<dbReference type="InterPro" id="IPR000673">
    <property type="entry name" value="Sig_transdc_resp-reg_Me-estase"/>
</dbReference>